<dbReference type="RefSeq" id="WP_051119302.1">
    <property type="nucleotide sequence ID" value="NZ_AP019716.1"/>
</dbReference>
<sequence>MSELKFTTRETIEELFGMETGYVIDFSNSSFQRFVKGIINLDVYEDDGYEEYCSKANKLRQVIENESNIKVAKLVIALMKHYEDFRMKNNELTDYDKKKIKEVLNDMEKLKESGDNEITIEEEVDALIQKISTRNAQFNEMAIDEKLKEIGNLIEYLLKRNNKFITLDYDDIFLGFINENDIKSLRKKVQCFRHSTQESLKERELFTDNQKQFMAEYGVLICNSIYNEVKEDL</sequence>
<evidence type="ECO:0000313" key="1">
    <source>
        <dbReference type="EMBL" id="QMW91384.1"/>
    </source>
</evidence>
<name>A0AAP9REX8_CLOBU</name>
<dbReference type="EMBL" id="CP040626">
    <property type="protein sequence ID" value="QMW91384.1"/>
    <property type="molecule type" value="Genomic_DNA"/>
</dbReference>
<dbReference type="GeneID" id="92944608"/>
<accession>A0AAP9REX8</accession>
<dbReference type="Proteomes" id="UP000515243">
    <property type="component" value="Chromosome 1"/>
</dbReference>
<proteinExistence type="predicted"/>
<evidence type="ECO:0000313" key="2">
    <source>
        <dbReference type="Proteomes" id="UP000515243"/>
    </source>
</evidence>
<reference evidence="1 2" key="1">
    <citation type="submission" date="2019-05" db="EMBL/GenBank/DDBJ databases">
        <authorList>
            <person name="Schori C."/>
            <person name="Ahrens C."/>
        </authorList>
    </citation>
    <scope>NUCLEOTIDE SEQUENCE [LARGE SCALE GENOMIC DNA]</scope>
    <source>
        <strain evidence="1 2">DSM 10702</strain>
    </source>
</reference>
<dbReference type="AlphaFoldDB" id="A0AAP9REX8"/>
<protein>
    <submittedName>
        <fullName evidence="1">Uncharacterized protein</fullName>
    </submittedName>
</protein>
<organism evidence="1 2">
    <name type="scientific">Clostridium butyricum</name>
    <dbReference type="NCBI Taxonomy" id="1492"/>
    <lineage>
        <taxon>Bacteria</taxon>
        <taxon>Bacillati</taxon>
        <taxon>Bacillota</taxon>
        <taxon>Clostridia</taxon>
        <taxon>Eubacteriales</taxon>
        <taxon>Clostridiaceae</taxon>
        <taxon>Clostridium</taxon>
    </lineage>
</organism>
<gene>
    <name evidence="1" type="ORF">FF104_10555</name>
</gene>